<keyword evidence="4" id="KW-0472">Membrane</keyword>
<evidence type="ECO:0000256" key="4">
    <source>
        <dbReference type="ARBA" id="ARBA00023136"/>
    </source>
</evidence>
<protein>
    <submittedName>
        <fullName evidence="7">TonB family protein</fullName>
    </submittedName>
</protein>
<evidence type="ECO:0000256" key="1">
    <source>
        <dbReference type="ARBA" id="ARBA00004167"/>
    </source>
</evidence>
<dbReference type="Pfam" id="PF03544">
    <property type="entry name" value="TonB_C"/>
    <property type="match status" value="1"/>
</dbReference>
<evidence type="ECO:0000313" key="7">
    <source>
        <dbReference type="EMBL" id="NHZ78251.1"/>
    </source>
</evidence>
<comment type="subcellular location">
    <subcellularLocation>
        <location evidence="1">Membrane</location>
        <topology evidence="1">Single-pass membrane protein</topology>
    </subcellularLocation>
</comment>
<comment type="caution">
    <text evidence="7">The sequence shown here is derived from an EMBL/GenBank/DDBJ whole genome shotgun (WGS) entry which is preliminary data.</text>
</comment>
<evidence type="ECO:0000256" key="2">
    <source>
        <dbReference type="ARBA" id="ARBA00022692"/>
    </source>
</evidence>
<name>A0ABX0N4Q2_9BURK</name>
<dbReference type="InterPro" id="IPR037682">
    <property type="entry name" value="TonB_C"/>
</dbReference>
<keyword evidence="3" id="KW-1133">Transmembrane helix</keyword>
<dbReference type="SUPFAM" id="SSF74653">
    <property type="entry name" value="TolA/TonB C-terminal domain"/>
    <property type="match status" value="1"/>
</dbReference>
<gene>
    <name evidence="7" type="ORF">F2P44_02980</name>
</gene>
<evidence type="ECO:0000313" key="8">
    <source>
        <dbReference type="Proteomes" id="UP000621455"/>
    </source>
</evidence>
<dbReference type="Proteomes" id="UP000621455">
    <property type="component" value="Unassembled WGS sequence"/>
</dbReference>
<dbReference type="NCBIfam" id="TIGR01352">
    <property type="entry name" value="tonB_Cterm"/>
    <property type="match status" value="1"/>
</dbReference>
<evidence type="ECO:0000256" key="5">
    <source>
        <dbReference type="SAM" id="SignalP"/>
    </source>
</evidence>
<dbReference type="RefSeq" id="WP_167084894.1">
    <property type="nucleotide sequence ID" value="NZ_WHJG01000002.1"/>
</dbReference>
<keyword evidence="8" id="KW-1185">Reference proteome</keyword>
<feature type="signal peptide" evidence="5">
    <location>
        <begin position="1"/>
        <end position="23"/>
    </location>
</feature>
<organism evidence="7 8">
    <name type="scientific">Massilia frigida</name>
    <dbReference type="NCBI Taxonomy" id="2609281"/>
    <lineage>
        <taxon>Bacteria</taxon>
        <taxon>Pseudomonadati</taxon>
        <taxon>Pseudomonadota</taxon>
        <taxon>Betaproteobacteria</taxon>
        <taxon>Burkholderiales</taxon>
        <taxon>Oxalobacteraceae</taxon>
        <taxon>Telluria group</taxon>
        <taxon>Massilia</taxon>
    </lineage>
</organism>
<feature type="chain" id="PRO_5046403347" evidence="5">
    <location>
        <begin position="24"/>
        <end position="216"/>
    </location>
</feature>
<proteinExistence type="predicted"/>
<dbReference type="EMBL" id="WHJG01000002">
    <property type="protein sequence ID" value="NHZ78251.1"/>
    <property type="molecule type" value="Genomic_DNA"/>
</dbReference>
<accession>A0ABX0N4Q2</accession>
<keyword evidence="5" id="KW-0732">Signal</keyword>
<feature type="domain" description="TonB C-terminal" evidence="6">
    <location>
        <begin position="28"/>
        <end position="123"/>
    </location>
</feature>
<keyword evidence="2" id="KW-0812">Transmembrane</keyword>
<reference evidence="7 8" key="1">
    <citation type="submission" date="2019-10" db="EMBL/GenBank/DDBJ databases">
        <title>Taxonomy of Antarctic Massilia spp.: description of Massilia rubra sp. nov., Massilia aquatica sp. nov., Massilia mucilaginosa sp. nov., Massilia frigida sp. nov. isolated from streams, lakes and regoliths.</title>
        <authorList>
            <person name="Holochova P."/>
            <person name="Sedlacek I."/>
            <person name="Kralova S."/>
            <person name="Maslanova I."/>
            <person name="Busse H.-J."/>
            <person name="Stankova E."/>
            <person name="Vrbovska V."/>
            <person name="Kovarovic V."/>
            <person name="Bartak M."/>
            <person name="Svec P."/>
            <person name="Pantucek R."/>
        </authorList>
    </citation>
    <scope>NUCLEOTIDE SEQUENCE [LARGE SCALE GENOMIC DNA]</scope>
    <source>
        <strain evidence="7 8">CCM 8695</strain>
    </source>
</reference>
<sequence>MIKKLFQVGVVLLTSLAAVTGWAQDAGGGFRRVAMIACDAPGWTDEARRYELEGTTVLKYDVGDDGRPSSVRVARGSGWKALDHMAIRDLESCRFERSADPQVVRAGLMVAYEWKLADNGQTPEPAALVAGSCQASKSPYFGAFVPVTGKLVRRADGIAVRFLLDEAGNTFGMKTEETDPAAVSAASAFIQSCRFTPATLDGKPTRGNLYGWLILK</sequence>
<dbReference type="PROSITE" id="PS52015">
    <property type="entry name" value="TONB_CTD"/>
    <property type="match status" value="1"/>
</dbReference>
<evidence type="ECO:0000256" key="3">
    <source>
        <dbReference type="ARBA" id="ARBA00022989"/>
    </source>
</evidence>
<evidence type="ECO:0000259" key="6">
    <source>
        <dbReference type="PROSITE" id="PS52015"/>
    </source>
</evidence>
<dbReference type="Gene3D" id="3.30.1150.10">
    <property type="match status" value="1"/>
</dbReference>
<dbReference type="InterPro" id="IPR006260">
    <property type="entry name" value="TonB/TolA_C"/>
</dbReference>